<dbReference type="Proteomes" id="UP000000226">
    <property type="component" value="Chromosome 6"/>
</dbReference>
<feature type="signal peptide" evidence="8">
    <location>
        <begin position="1"/>
        <end position="24"/>
    </location>
</feature>
<evidence type="ECO:0000256" key="2">
    <source>
        <dbReference type="ARBA" id="ARBA00005466"/>
    </source>
</evidence>
<feature type="domain" description="FAD-binding PCMH-type" evidence="9">
    <location>
        <begin position="79"/>
        <end position="253"/>
    </location>
</feature>
<dbReference type="Gene3D" id="3.30.465.10">
    <property type="match status" value="1"/>
</dbReference>
<dbReference type="InterPro" id="IPR016169">
    <property type="entry name" value="FAD-bd_PCMH_sub2"/>
</dbReference>
<dbReference type="Gene3D" id="3.40.462.20">
    <property type="match status" value="1"/>
</dbReference>
<reference evidence="11" key="1">
    <citation type="journal article" date="2014" name="Nat. Genet.">
        <title>A reference genome for common bean and genome-wide analysis of dual domestications.</title>
        <authorList>
            <person name="Schmutz J."/>
            <person name="McClean P.E."/>
            <person name="Mamidi S."/>
            <person name="Wu G.A."/>
            <person name="Cannon S.B."/>
            <person name="Grimwood J."/>
            <person name="Jenkins J."/>
            <person name="Shu S."/>
            <person name="Song Q."/>
            <person name="Chavarro C."/>
            <person name="Torres-Torres M."/>
            <person name="Geffroy V."/>
            <person name="Moghaddam S.M."/>
            <person name="Gao D."/>
            <person name="Abernathy B."/>
            <person name="Barry K."/>
            <person name="Blair M."/>
            <person name="Brick M.A."/>
            <person name="Chovatia M."/>
            <person name="Gepts P."/>
            <person name="Goodstein D.M."/>
            <person name="Gonzales M."/>
            <person name="Hellsten U."/>
            <person name="Hyten D.L."/>
            <person name="Jia G."/>
            <person name="Kelly J.D."/>
            <person name="Kudrna D."/>
            <person name="Lee R."/>
            <person name="Richard M.M."/>
            <person name="Miklas P.N."/>
            <person name="Osorno J.M."/>
            <person name="Rodrigues J."/>
            <person name="Thareau V."/>
            <person name="Urrea C.A."/>
            <person name="Wang M."/>
            <person name="Yu Y."/>
            <person name="Zhang M."/>
            <person name="Wing R.A."/>
            <person name="Cregan P.B."/>
            <person name="Rokhsar D.S."/>
            <person name="Jackson S.A."/>
        </authorList>
    </citation>
    <scope>NUCLEOTIDE SEQUENCE [LARGE SCALE GENOMIC DNA]</scope>
    <source>
        <strain evidence="11">cv. G19833</strain>
    </source>
</reference>
<comment type="similarity">
    <text evidence="2">Belongs to the oxygen-dependent FAD-linked oxidoreductase family.</text>
</comment>
<dbReference type="InterPro" id="IPR016167">
    <property type="entry name" value="FAD-bd_PCMH_sub1"/>
</dbReference>
<keyword evidence="6" id="KW-1015">Disulfide bond</keyword>
<dbReference type="AlphaFoldDB" id="V7BNB3"/>
<feature type="chain" id="PRO_5004754571" description="FAD-binding PCMH-type domain-containing protein" evidence="8">
    <location>
        <begin position="25"/>
        <end position="532"/>
    </location>
</feature>
<dbReference type="Pfam" id="PF08031">
    <property type="entry name" value="BBE"/>
    <property type="match status" value="1"/>
</dbReference>
<dbReference type="OMA" id="DPHGFFN"/>
<keyword evidence="7" id="KW-0325">Glycoprotein</keyword>
<evidence type="ECO:0000256" key="8">
    <source>
        <dbReference type="SAM" id="SignalP"/>
    </source>
</evidence>
<dbReference type="InterPro" id="IPR012951">
    <property type="entry name" value="BBE"/>
</dbReference>
<keyword evidence="4 8" id="KW-0732">Signal</keyword>
<dbReference type="Pfam" id="PF01565">
    <property type="entry name" value="FAD_binding_4"/>
    <property type="match status" value="1"/>
</dbReference>
<dbReference type="SMR" id="V7BNB3"/>
<gene>
    <name evidence="10" type="ORF">PHAVU_006G125500g</name>
</gene>
<dbReference type="PANTHER" id="PTHR32448">
    <property type="entry name" value="OS08G0158400 PROTEIN"/>
    <property type="match status" value="1"/>
</dbReference>
<keyword evidence="3" id="KW-0285">Flavoprotein</keyword>
<dbReference type="GO" id="GO:0071949">
    <property type="term" value="F:FAD binding"/>
    <property type="evidence" value="ECO:0007669"/>
    <property type="project" value="InterPro"/>
</dbReference>
<dbReference type="InterPro" id="IPR016166">
    <property type="entry name" value="FAD-bd_PCMH"/>
</dbReference>
<comment type="cofactor">
    <cofactor evidence="1">
        <name>FAD</name>
        <dbReference type="ChEBI" id="CHEBI:57692"/>
    </cofactor>
</comment>
<evidence type="ECO:0000259" key="9">
    <source>
        <dbReference type="PROSITE" id="PS51387"/>
    </source>
</evidence>
<dbReference type="FunFam" id="3.30.43.10:FF:000004">
    <property type="entry name" value="Berberine bridge enzyme-like 15"/>
    <property type="match status" value="1"/>
</dbReference>
<keyword evidence="5" id="KW-0274">FAD</keyword>
<evidence type="ECO:0000256" key="7">
    <source>
        <dbReference type="ARBA" id="ARBA00023180"/>
    </source>
</evidence>
<dbReference type="Gramene" id="ESW19442">
    <property type="protein sequence ID" value="ESW19442"/>
    <property type="gene ID" value="PHAVU_006G125500g"/>
</dbReference>
<evidence type="ECO:0000256" key="5">
    <source>
        <dbReference type="ARBA" id="ARBA00022827"/>
    </source>
</evidence>
<organism evidence="10 11">
    <name type="scientific">Phaseolus vulgaris</name>
    <name type="common">Kidney bean</name>
    <name type="synonym">French bean</name>
    <dbReference type="NCBI Taxonomy" id="3885"/>
    <lineage>
        <taxon>Eukaryota</taxon>
        <taxon>Viridiplantae</taxon>
        <taxon>Streptophyta</taxon>
        <taxon>Embryophyta</taxon>
        <taxon>Tracheophyta</taxon>
        <taxon>Spermatophyta</taxon>
        <taxon>Magnoliopsida</taxon>
        <taxon>eudicotyledons</taxon>
        <taxon>Gunneridae</taxon>
        <taxon>Pentapetalae</taxon>
        <taxon>rosids</taxon>
        <taxon>fabids</taxon>
        <taxon>Fabales</taxon>
        <taxon>Fabaceae</taxon>
        <taxon>Papilionoideae</taxon>
        <taxon>50 kb inversion clade</taxon>
        <taxon>NPAAA clade</taxon>
        <taxon>indigoferoid/millettioid clade</taxon>
        <taxon>Phaseoleae</taxon>
        <taxon>Phaseolus</taxon>
    </lineage>
</organism>
<evidence type="ECO:0000313" key="11">
    <source>
        <dbReference type="Proteomes" id="UP000000226"/>
    </source>
</evidence>
<proteinExistence type="inferred from homology"/>
<dbReference type="InterPro" id="IPR006094">
    <property type="entry name" value="Oxid_FAD_bind_N"/>
</dbReference>
<dbReference type="InterPro" id="IPR036318">
    <property type="entry name" value="FAD-bd_PCMH-like_sf"/>
</dbReference>
<evidence type="ECO:0000256" key="1">
    <source>
        <dbReference type="ARBA" id="ARBA00001974"/>
    </source>
</evidence>
<sequence length="532" mass="58872">MAKPSLAFLSSCFLLLTVITLSVAEAPDPAIHDTFLKCLTNNTKTTSEELAKIVFAQSNPSFTTALQDFARNKRFTTPQTPKPLLLVTPLQESHVQGAVICAKAAKLQMRIRSGGHDYDGLSYVSKEPFMILDMSKLNAITIDVKAQTAVVQPGVTTGELYYKISEKSKLHGFSAAVCPTVGLGGHISGGGYGNMLRNFGLTVDNVIDAKIVDAKGNLLDKKSMGEDLFWAIRGGGGASFGVVVSFTLKLLPVPAKVTVFSTERGMDEKMSDFVVEWQKVAPVTDKRLFLRLLLQPGGNSVKASIMAMFVGGADELVSLMAKEFPLLGLKKENCTEVSWIESVLWWSDIKSLENGEKPEILMERKPNSAKFLKRKSDYIQKPISKDGWEMIFKRIIEIGDTGLTFNPYGGKMDEVAPDATPFPHRKGNLFKVQYSVSWNEAGKDETYTNKANRLYNLMTPYVSKNPRSAFFCYRDVDNGVNTFGANSYKEGEVYGIRYFKTNFERLVKVKTAVDPENFFRNEQSIPVLSAKA</sequence>
<dbReference type="eggNOG" id="ENOG502QVGN">
    <property type="taxonomic scope" value="Eukaryota"/>
</dbReference>
<dbReference type="Gene3D" id="3.30.43.10">
    <property type="entry name" value="Uridine Diphospho-n-acetylenolpyruvylglucosamine Reductase, domain 2"/>
    <property type="match status" value="1"/>
</dbReference>
<dbReference type="STRING" id="3885.V7BNB3"/>
<protein>
    <recommendedName>
        <fullName evidence="9">FAD-binding PCMH-type domain-containing protein</fullName>
    </recommendedName>
</protein>
<dbReference type="OrthoDB" id="415825at2759"/>
<dbReference type="PROSITE" id="PS51387">
    <property type="entry name" value="FAD_PCMH"/>
    <property type="match status" value="1"/>
</dbReference>
<dbReference type="GO" id="GO:0016491">
    <property type="term" value="F:oxidoreductase activity"/>
    <property type="evidence" value="ECO:0007669"/>
    <property type="project" value="InterPro"/>
</dbReference>
<evidence type="ECO:0000256" key="3">
    <source>
        <dbReference type="ARBA" id="ARBA00022630"/>
    </source>
</evidence>
<dbReference type="EMBL" id="CM002293">
    <property type="protein sequence ID" value="ESW19442.1"/>
    <property type="molecule type" value="Genomic_DNA"/>
</dbReference>
<evidence type="ECO:0000313" key="10">
    <source>
        <dbReference type="EMBL" id="ESW19442.1"/>
    </source>
</evidence>
<keyword evidence="11" id="KW-1185">Reference proteome</keyword>
<evidence type="ECO:0000256" key="6">
    <source>
        <dbReference type="ARBA" id="ARBA00023157"/>
    </source>
</evidence>
<dbReference type="GO" id="GO:1901696">
    <property type="term" value="P:cannabinoid biosynthetic process"/>
    <property type="evidence" value="ECO:0007669"/>
    <property type="project" value="UniProtKB-ARBA"/>
</dbReference>
<name>V7BNB3_PHAVU</name>
<evidence type="ECO:0000256" key="4">
    <source>
        <dbReference type="ARBA" id="ARBA00022729"/>
    </source>
</evidence>
<dbReference type="SUPFAM" id="SSF56176">
    <property type="entry name" value="FAD-binding/transporter-associated domain-like"/>
    <property type="match status" value="1"/>
</dbReference>
<accession>V7BNB3</accession>